<feature type="region of interest" description="Disordered" evidence="1">
    <location>
        <begin position="193"/>
        <end position="218"/>
    </location>
</feature>
<dbReference type="InterPro" id="IPR012292">
    <property type="entry name" value="Globin/Proto"/>
</dbReference>
<dbReference type="EMBL" id="JACEFB010000011">
    <property type="protein sequence ID" value="MBA2227136.1"/>
    <property type="molecule type" value="Genomic_DNA"/>
</dbReference>
<dbReference type="InterPro" id="IPR039379">
    <property type="entry name" value="Protoglobin_sensor_dom"/>
</dbReference>
<dbReference type="GO" id="GO:0020037">
    <property type="term" value="F:heme binding"/>
    <property type="evidence" value="ECO:0007669"/>
    <property type="project" value="InterPro"/>
</dbReference>
<dbReference type="InterPro" id="IPR009050">
    <property type="entry name" value="Globin-like_sf"/>
</dbReference>
<proteinExistence type="predicted"/>
<dbReference type="AlphaFoldDB" id="A0A7V9ACC7"/>
<dbReference type="Pfam" id="PF11563">
    <property type="entry name" value="Protoglobin"/>
    <property type="match status" value="1"/>
</dbReference>
<dbReference type="PANTHER" id="PTHR42071:SF1">
    <property type="entry name" value="GLOBIN-SENSOR DOMAIN-CONTAINING PROTEIN"/>
    <property type="match status" value="1"/>
</dbReference>
<protein>
    <submittedName>
        <fullName evidence="3">Protoglobin family protein</fullName>
    </submittedName>
</protein>
<reference evidence="3 4" key="1">
    <citation type="submission" date="2020-07" db="EMBL/GenBank/DDBJ databases">
        <title>Thermogemmata thermophila gen. nov., sp. nov., a novel moderate thermophilic planctomycete from a Kamchatka hot spring.</title>
        <authorList>
            <person name="Elcheninov A.G."/>
            <person name="Podosokorskaya O.A."/>
            <person name="Kovaleva O.L."/>
            <person name="Novikov A."/>
            <person name="Bonch-Osmolovskaya E.A."/>
            <person name="Toshchakov S.V."/>
            <person name="Kublanov I.V."/>
        </authorList>
    </citation>
    <scope>NUCLEOTIDE SEQUENCE [LARGE SCALE GENOMIC DNA]</scope>
    <source>
        <strain evidence="3 4">2918</strain>
    </source>
</reference>
<dbReference type="Proteomes" id="UP000542342">
    <property type="component" value="Unassembled WGS sequence"/>
</dbReference>
<name>A0A7V9ACC7_9BACT</name>
<accession>A0A7V9ACC7</accession>
<dbReference type="PANTHER" id="PTHR42071">
    <property type="entry name" value="PROTOGLOBIN DOMAIN-CONTAINING PROTEIN"/>
    <property type="match status" value="1"/>
</dbReference>
<sequence>MRQIDEARLERDLGYRYRYLADFIGFGPDDEAALHEAAASLAPLVPVLVDAVYDKLIQQDATWRHFLPRQHGYEGPTPPSLAELTMDHPQIRYRKQHLARYLSALVTRPYDGKMVEYLDMVGKIHTRQAGNPNIHVPQVQMNALMGFVADAVTAAIFGLGLGKAAEQRLVRAFQKLLWIQNDLIHRHYAAGEGSRAAPGETPGARSALAGTAASTSHN</sequence>
<dbReference type="SUPFAM" id="SSF46458">
    <property type="entry name" value="Globin-like"/>
    <property type="match status" value="1"/>
</dbReference>
<dbReference type="RefSeq" id="WP_194538952.1">
    <property type="nucleotide sequence ID" value="NZ_JACEFB010000011.1"/>
</dbReference>
<organism evidence="3 4">
    <name type="scientific">Thermogemmata fonticola</name>
    <dbReference type="NCBI Taxonomy" id="2755323"/>
    <lineage>
        <taxon>Bacteria</taxon>
        <taxon>Pseudomonadati</taxon>
        <taxon>Planctomycetota</taxon>
        <taxon>Planctomycetia</taxon>
        <taxon>Gemmatales</taxon>
        <taxon>Gemmataceae</taxon>
        <taxon>Thermogemmata</taxon>
    </lineage>
</organism>
<comment type="caution">
    <text evidence="3">The sequence shown here is derived from an EMBL/GenBank/DDBJ whole genome shotgun (WGS) entry which is preliminary data.</text>
</comment>
<keyword evidence="4" id="KW-1185">Reference proteome</keyword>
<dbReference type="CDD" id="cd01068">
    <property type="entry name" value="globin_sensor"/>
    <property type="match status" value="1"/>
</dbReference>
<evidence type="ECO:0000313" key="3">
    <source>
        <dbReference type="EMBL" id="MBA2227136.1"/>
    </source>
</evidence>
<feature type="domain" description="Globin-sensor" evidence="2">
    <location>
        <begin position="15"/>
        <end position="189"/>
    </location>
</feature>
<gene>
    <name evidence="3" type="ORF">H0921_13315</name>
</gene>
<evidence type="ECO:0000313" key="4">
    <source>
        <dbReference type="Proteomes" id="UP000542342"/>
    </source>
</evidence>
<dbReference type="Gene3D" id="1.10.490.10">
    <property type="entry name" value="Globins"/>
    <property type="match status" value="1"/>
</dbReference>
<evidence type="ECO:0000259" key="2">
    <source>
        <dbReference type="Pfam" id="PF11563"/>
    </source>
</evidence>
<evidence type="ECO:0000256" key="1">
    <source>
        <dbReference type="SAM" id="MobiDB-lite"/>
    </source>
</evidence>
<dbReference type="InterPro" id="IPR044398">
    <property type="entry name" value="Globin-sensor_dom"/>
</dbReference>
<dbReference type="GO" id="GO:0019825">
    <property type="term" value="F:oxygen binding"/>
    <property type="evidence" value="ECO:0007669"/>
    <property type="project" value="InterPro"/>
</dbReference>